<comment type="subcellular location">
    <subcellularLocation>
        <location evidence="4">Cytoplasm</location>
    </subcellularLocation>
    <text evidence="4">Binds to ribosomes.</text>
</comment>
<evidence type="ECO:0000313" key="6">
    <source>
        <dbReference type="EMBL" id="MCB6827950.1"/>
    </source>
</evidence>
<evidence type="ECO:0000256" key="3">
    <source>
        <dbReference type="ARBA" id="ARBA00048548"/>
    </source>
</evidence>
<dbReference type="EMBL" id="JAJCGD010000008">
    <property type="protein sequence ID" value="MCB6827950.1"/>
    <property type="molecule type" value="Genomic_DNA"/>
</dbReference>
<dbReference type="GO" id="GO:0043022">
    <property type="term" value="F:ribosome binding"/>
    <property type="evidence" value="ECO:0007669"/>
    <property type="project" value="UniProtKB-UniRule"/>
</dbReference>
<keyword evidence="4" id="KW-0378">Hydrolase</keyword>
<dbReference type="GO" id="GO:1990904">
    <property type="term" value="C:ribonucleoprotein complex"/>
    <property type="evidence" value="ECO:0007669"/>
    <property type="project" value="TreeGrafter"/>
</dbReference>
<evidence type="ECO:0000259" key="5">
    <source>
        <dbReference type="PROSITE" id="PS51722"/>
    </source>
</evidence>
<dbReference type="SUPFAM" id="SSF52540">
    <property type="entry name" value="P-loop containing nucleoside triphosphate hydrolases"/>
    <property type="match status" value="1"/>
</dbReference>
<comment type="catalytic activity">
    <reaction evidence="3 4">
        <text>GTP + H2O = GDP + phosphate + H(+)</text>
        <dbReference type="Rhea" id="RHEA:19669"/>
        <dbReference type="ChEBI" id="CHEBI:15377"/>
        <dbReference type="ChEBI" id="CHEBI:15378"/>
        <dbReference type="ChEBI" id="CHEBI:37565"/>
        <dbReference type="ChEBI" id="CHEBI:43474"/>
        <dbReference type="ChEBI" id="CHEBI:58189"/>
    </reaction>
</comment>
<dbReference type="EC" id="3.6.5.-" evidence="4"/>
<dbReference type="FunFam" id="3.40.50.300:FF:000055">
    <property type="entry name" value="GTP-binding protein TypA"/>
    <property type="match status" value="1"/>
</dbReference>
<dbReference type="CDD" id="cd03710">
    <property type="entry name" value="BipA_TypA_C"/>
    <property type="match status" value="1"/>
</dbReference>
<keyword evidence="4" id="KW-0699">rRNA-binding</keyword>
<name>A0AAW4U7X2_9FIRM</name>
<sequence>MYTNNKLRNVAIIAHVDHGKTTLVDAMLKQSHIFRANEQVAERVMDSNAIERERGITILSKNTAVMYKDIKINIVDTPGHADFGGEVERVLNMVDGVLLLVDASEGPMPQTKYVLRKALEQGLKPIVVINKIDRPDQRIDDVYDEVLELFMELGADDDQLDFPVVYAIARDGIAKLDLDDESDSLEPLMDLLIKEIPAPQGDVEGPLQMMVTTLDSDEYVGRVAIGRIMRGKIKEGQNVVVISGDGETKERIGKVYVYQGLKRMEVSEAELGEIVAITGLPSASIGHTVADAENPEALPSINIDEPTLSMTFGVNTSPFAGREGQFVTSRHLRDRLYKETETNVSLCVEETDSPDTFKVSGRGELHLSILIETMRREGYELQIGKPEVIYKEINGQLCEPIENLTIEVPQEFMGTVMESLGTRKAELSNMTELKGYLRLEFTIPARGLIGFRSEFLTNTKGNGIMNHVFRGYAPYKGDIPGRSRGSLVAFEQGETTPYGIYTLQDRGVMFISPNQMVYEGMIIGENTRELDMDVNPCKKKNVSNMRSSSSDEAIRLTPPRLLSLEQALEFINKDEMVEVTPESIRLRKTILDKSQRGRLRKNAK</sequence>
<dbReference type="InterPro" id="IPR000795">
    <property type="entry name" value="T_Tr_GTP-bd_dom"/>
</dbReference>
<comment type="subunit">
    <text evidence="4">Monomer.</text>
</comment>
<dbReference type="Pfam" id="PF00009">
    <property type="entry name" value="GTP_EFTU"/>
    <property type="match status" value="1"/>
</dbReference>
<dbReference type="SUPFAM" id="SSF54980">
    <property type="entry name" value="EF-G C-terminal domain-like"/>
    <property type="match status" value="2"/>
</dbReference>
<dbReference type="InterPro" id="IPR000640">
    <property type="entry name" value="EFG_V-like"/>
</dbReference>
<dbReference type="Gene3D" id="2.40.30.10">
    <property type="entry name" value="Translation factors"/>
    <property type="match status" value="1"/>
</dbReference>
<dbReference type="SUPFAM" id="SSF50447">
    <property type="entry name" value="Translation proteins"/>
    <property type="match status" value="1"/>
</dbReference>
<dbReference type="HAMAP" id="MF_00849">
    <property type="entry name" value="BipA"/>
    <property type="match status" value="1"/>
</dbReference>
<dbReference type="GO" id="GO:0019843">
    <property type="term" value="F:rRNA binding"/>
    <property type="evidence" value="ECO:0007669"/>
    <property type="project" value="UniProtKB-KW"/>
</dbReference>
<evidence type="ECO:0000256" key="4">
    <source>
        <dbReference type="HAMAP-Rule" id="MF_00849"/>
    </source>
</evidence>
<organism evidence="6 7">
    <name type="scientific">Megamonas funiformis</name>
    <dbReference type="NCBI Taxonomy" id="437897"/>
    <lineage>
        <taxon>Bacteria</taxon>
        <taxon>Bacillati</taxon>
        <taxon>Bacillota</taxon>
        <taxon>Negativicutes</taxon>
        <taxon>Selenomonadales</taxon>
        <taxon>Selenomonadaceae</taxon>
        <taxon>Megamonas</taxon>
    </lineage>
</organism>
<dbReference type="CDD" id="cd03691">
    <property type="entry name" value="BipA_TypA_II"/>
    <property type="match status" value="1"/>
</dbReference>
<dbReference type="InterPro" id="IPR027417">
    <property type="entry name" value="P-loop_NTPase"/>
</dbReference>
<dbReference type="InterPro" id="IPR035647">
    <property type="entry name" value="EFG_III/V"/>
</dbReference>
<dbReference type="GO" id="GO:0000027">
    <property type="term" value="P:ribosomal large subunit assembly"/>
    <property type="evidence" value="ECO:0007669"/>
    <property type="project" value="UniProtKB-UniRule"/>
</dbReference>
<evidence type="ECO:0000256" key="2">
    <source>
        <dbReference type="ARBA" id="ARBA00023134"/>
    </source>
</evidence>
<dbReference type="Gene3D" id="3.40.50.300">
    <property type="entry name" value="P-loop containing nucleotide triphosphate hydrolases"/>
    <property type="match status" value="1"/>
</dbReference>
<dbReference type="InterPro" id="IPR047043">
    <property type="entry name" value="BipA_III"/>
</dbReference>
<dbReference type="Pfam" id="PF00679">
    <property type="entry name" value="EFG_C"/>
    <property type="match status" value="1"/>
</dbReference>
<dbReference type="Gene3D" id="2.40.50.250">
    <property type="entry name" value="bipa protein"/>
    <property type="match status" value="1"/>
</dbReference>
<dbReference type="InterPro" id="IPR006298">
    <property type="entry name" value="BipA"/>
</dbReference>
<dbReference type="InterPro" id="IPR048876">
    <property type="entry name" value="BipA_C"/>
</dbReference>
<comment type="similarity">
    <text evidence="4">Belongs to the TRAFAC class translation factor GTPase superfamily. Classic translation factor GTPase family. BipA subfamily.</text>
</comment>
<dbReference type="InterPro" id="IPR031157">
    <property type="entry name" value="G_TR_CS"/>
</dbReference>
<dbReference type="CDD" id="cd01891">
    <property type="entry name" value="TypA_BipA"/>
    <property type="match status" value="1"/>
</dbReference>
<feature type="binding site" evidence="4">
    <location>
        <begin position="17"/>
        <end position="22"/>
    </location>
    <ligand>
        <name>GTP</name>
        <dbReference type="ChEBI" id="CHEBI:37565"/>
    </ligand>
</feature>
<dbReference type="RefSeq" id="WP_008537672.1">
    <property type="nucleotide sequence ID" value="NZ_CATXHE010000012.1"/>
</dbReference>
<dbReference type="PANTHER" id="PTHR42908">
    <property type="entry name" value="TRANSLATION ELONGATION FACTOR-RELATED"/>
    <property type="match status" value="1"/>
</dbReference>
<feature type="domain" description="Tr-type G" evidence="5">
    <location>
        <begin position="5"/>
        <end position="200"/>
    </location>
</feature>
<dbReference type="FunFam" id="2.40.30.10:FF:000016">
    <property type="entry name" value="GTP-binding protein TypA"/>
    <property type="match status" value="1"/>
</dbReference>
<keyword evidence="1 4" id="KW-0547">Nucleotide-binding</keyword>
<keyword evidence="4" id="KW-0690">Ribosome biogenesis</keyword>
<dbReference type="AlphaFoldDB" id="A0AAW4U7X2"/>
<keyword evidence="2 4" id="KW-0342">GTP-binding</keyword>
<dbReference type="FunFam" id="3.30.70.240:FF:000002">
    <property type="entry name" value="GTP-binding protein TypA"/>
    <property type="match status" value="1"/>
</dbReference>
<dbReference type="GO" id="GO:0010467">
    <property type="term" value="P:gene expression"/>
    <property type="evidence" value="ECO:0007669"/>
    <property type="project" value="UniProtKB-ARBA"/>
</dbReference>
<dbReference type="CDD" id="cd16263">
    <property type="entry name" value="BipA_III"/>
    <property type="match status" value="1"/>
</dbReference>
<dbReference type="PROSITE" id="PS00301">
    <property type="entry name" value="G_TR_1"/>
    <property type="match status" value="1"/>
</dbReference>
<dbReference type="PRINTS" id="PR00315">
    <property type="entry name" value="ELONGATNFCT"/>
</dbReference>
<dbReference type="GO" id="GO:0000049">
    <property type="term" value="F:tRNA binding"/>
    <property type="evidence" value="ECO:0007669"/>
    <property type="project" value="UniProtKB-KW"/>
</dbReference>
<dbReference type="FunFam" id="3.30.70.870:FF:000003">
    <property type="entry name" value="GTP-binding protein TypA"/>
    <property type="match status" value="1"/>
</dbReference>
<gene>
    <name evidence="6" type="primary">typA</name>
    <name evidence="4" type="synonym">bipA</name>
    <name evidence="6" type="ORF">LIY65_04525</name>
</gene>
<comment type="function">
    <text evidence="4">A 50S ribosomal subunit assembly protein with GTPase activity, required for 50S subunit assembly at low temperatures, may also play a role in translation. Binds GTP and analogs. Binds the 70S ribosome between the 30S and 50S subunits, in a similar position as ribosome-bound EF-G; it contacts a number of ribosomal proteins, both rRNAs and the A-site tRNA.</text>
</comment>
<dbReference type="InterPro" id="IPR009000">
    <property type="entry name" value="Transl_B-barrel_sf"/>
</dbReference>
<accession>A0AAW4U7X2</accession>
<dbReference type="GO" id="GO:0005525">
    <property type="term" value="F:GTP binding"/>
    <property type="evidence" value="ECO:0007669"/>
    <property type="project" value="UniProtKB-UniRule"/>
</dbReference>
<keyword evidence="4" id="KW-0963">Cytoplasm</keyword>
<dbReference type="Gene3D" id="3.30.70.240">
    <property type="match status" value="1"/>
</dbReference>
<dbReference type="InterPro" id="IPR005225">
    <property type="entry name" value="Small_GTP-bd"/>
</dbReference>
<keyword evidence="4" id="KW-0694">RNA-binding</keyword>
<dbReference type="InterPro" id="IPR047041">
    <property type="entry name" value="BipA_GTP-bd_dom"/>
</dbReference>
<dbReference type="GeneID" id="62778826"/>
<dbReference type="InterPro" id="IPR035651">
    <property type="entry name" value="BipA_V"/>
</dbReference>
<comment type="caution">
    <text evidence="6">The sequence shown here is derived from an EMBL/GenBank/DDBJ whole genome shotgun (WGS) entry which is preliminary data.</text>
</comment>
<proteinExistence type="inferred from homology"/>
<dbReference type="FunFam" id="2.40.50.250:FF:000001">
    <property type="entry name" value="GTP-binding protein TypA"/>
    <property type="match status" value="1"/>
</dbReference>
<dbReference type="InterPro" id="IPR053905">
    <property type="entry name" value="EF-G-like_DII"/>
</dbReference>
<evidence type="ECO:0000256" key="1">
    <source>
        <dbReference type="ARBA" id="ARBA00022741"/>
    </source>
</evidence>
<dbReference type="NCBIfam" id="TIGR00231">
    <property type="entry name" value="small_GTP"/>
    <property type="match status" value="1"/>
</dbReference>
<evidence type="ECO:0000313" key="7">
    <source>
        <dbReference type="Proteomes" id="UP001198190"/>
    </source>
</evidence>
<dbReference type="GO" id="GO:0005829">
    <property type="term" value="C:cytosol"/>
    <property type="evidence" value="ECO:0007669"/>
    <property type="project" value="TreeGrafter"/>
</dbReference>
<keyword evidence="4" id="KW-0820">tRNA-binding</keyword>
<dbReference type="Proteomes" id="UP001198190">
    <property type="component" value="Unassembled WGS sequence"/>
</dbReference>
<dbReference type="GO" id="GO:0009409">
    <property type="term" value="P:response to cold"/>
    <property type="evidence" value="ECO:0007669"/>
    <property type="project" value="UniProtKB-ARBA"/>
</dbReference>
<dbReference type="GO" id="GO:0003924">
    <property type="term" value="F:GTPase activity"/>
    <property type="evidence" value="ECO:0007669"/>
    <property type="project" value="UniProtKB-UniRule"/>
</dbReference>
<dbReference type="PROSITE" id="PS51722">
    <property type="entry name" value="G_TR_2"/>
    <property type="match status" value="1"/>
</dbReference>
<reference evidence="6" key="1">
    <citation type="submission" date="2021-10" db="EMBL/GenBank/DDBJ databases">
        <title>Collection of gut derived symbiotic bacterial strains cultured from healthy donors.</title>
        <authorList>
            <person name="Lin H."/>
            <person name="Littmann E."/>
            <person name="Claire K."/>
            <person name="Pamer E."/>
        </authorList>
    </citation>
    <scope>NUCLEOTIDE SEQUENCE</scope>
    <source>
        <strain evidence="6">MSK.7.16</strain>
    </source>
</reference>
<dbReference type="Pfam" id="PF21018">
    <property type="entry name" value="BipA_C"/>
    <property type="match status" value="1"/>
</dbReference>
<dbReference type="Gene3D" id="3.30.70.870">
    <property type="entry name" value="Elongation Factor G (Translational Gtpase), domain 3"/>
    <property type="match status" value="1"/>
</dbReference>
<dbReference type="PANTHER" id="PTHR42908:SF8">
    <property type="entry name" value="TR-TYPE G DOMAIN-CONTAINING PROTEIN"/>
    <property type="match status" value="1"/>
</dbReference>
<dbReference type="InterPro" id="IPR047042">
    <property type="entry name" value="BipA_II"/>
</dbReference>
<dbReference type="SMART" id="SM00838">
    <property type="entry name" value="EFG_C"/>
    <property type="match status" value="1"/>
</dbReference>
<dbReference type="InterPro" id="IPR042116">
    <property type="entry name" value="TypA/BipA_C"/>
</dbReference>
<dbReference type="Pfam" id="PF22042">
    <property type="entry name" value="EF-G_D2"/>
    <property type="match status" value="1"/>
</dbReference>
<feature type="binding site" evidence="4">
    <location>
        <begin position="130"/>
        <end position="133"/>
    </location>
    <ligand>
        <name>GTP</name>
        <dbReference type="ChEBI" id="CHEBI:37565"/>
    </ligand>
</feature>
<dbReference type="NCBIfam" id="TIGR01394">
    <property type="entry name" value="TypA_BipA"/>
    <property type="match status" value="1"/>
</dbReference>
<protein>
    <recommendedName>
        <fullName evidence="4">Large ribosomal subunit assembly factor BipA</fullName>
        <ecNumber evidence="4">3.6.5.-</ecNumber>
    </recommendedName>
    <alternativeName>
        <fullName evidence="4">GTP-binding protein BipA</fullName>
    </alternativeName>
</protein>